<organism evidence="1 2">
    <name type="scientific">Fusobacterium necrophorum subsp. funduliforme</name>
    <dbReference type="NCBI Taxonomy" id="143387"/>
    <lineage>
        <taxon>Bacteria</taxon>
        <taxon>Fusobacteriati</taxon>
        <taxon>Fusobacteriota</taxon>
        <taxon>Fusobacteriia</taxon>
        <taxon>Fusobacteriales</taxon>
        <taxon>Fusobacteriaceae</taxon>
        <taxon>Fusobacterium</taxon>
    </lineage>
</organism>
<reference evidence="1 2" key="1">
    <citation type="submission" date="2016-03" db="EMBL/GenBank/DDBJ databases">
        <title>Comparative genomics of human isolates of Fusobacterium necrophorum.</title>
        <authorList>
            <person name="Jensen A."/>
            <person name="Bank S."/>
            <person name="Andersen P.S."/>
            <person name="Kristensen L.H."/>
            <person name="Prag J."/>
        </authorList>
    </citation>
    <scope>NUCLEOTIDE SEQUENCE [LARGE SCALE GENOMIC DNA]</scope>
    <source>
        <strain evidence="1 2">LS_1264</strain>
    </source>
</reference>
<dbReference type="Proteomes" id="UP000075816">
    <property type="component" value="Unassembled WGS sequence"/>
</dbReference>
<sequence>MALLSKNINKDILDVKNIETKYLTHLVDFLSQFFKMIGTLQKAIIVSLKEQALYNLGILVPLNFRTEKAHGVIGLNLETESNIYAEEIADTIETVVHQIDSIFSVIVPDSRLVMTKEIAIITEKEKKMAINLYVEREEKRISLKKESTGIIKLGSLLSAMIYYVQDEGAIVAIDELDIHIFEYLLAMLLEKLSQYAKGQLIFTAHNLLPMEKLQKDSIIISTRNDKHDIEYTYLKGISKTTNLRQKCLKSQRMWSEENIEPLLLNTSALDMYIKKLVME</sequence>
<comment type="caution">
    <text evidence="1">The sequence shown here is derived from an EMBL/GenBank/DDBJ whole genome shotgun (WGS) entry which is preliminary data.</text>
</comment>
<proteinExistence type="predicted"/>
<dbReference type="AlphaFoldDB" id="A0A162JGB5"/>
<protein>
    <submittedName>
        <fullName evidence="1">AAA family ATPase</fullName>
    </submittedName>
</protein>
<evidence type="ECO:0000313" key="1">
    <source>
        <dbReference type="EMBL" id="KYL05708.1"/>
    </source>
</evidence>
<dbReference type="EMBL" id="LVEA01000001">
    <property type="protein sequence ID" value="KYL05708.1"/>
    <property type="molecule type" value="Genomic_DNA"/>
</dbReference>
<evidence type="ECO:0000313" key="2">
    <source>
        <dbReference type="Proteomes" id="UP000075816"/>
    </source>
</evidence>
<gene>
    <name evidence="1" type="ORF">A2J07_02980</name>
</gene>
<dbReference type="eggNOG" id="COG1106">
    <property type="taxonomic scope" value="Bacteria"/>
</dbReference>
<name>A0A162JGB5_9FUSO</name>
<dbReference type="PANTHER" id="PTHR40396">
    <property type="entry name" value="ATPASE-LIKE PROTEIN"/>
    <property type="match status" value="1"/>
</dbReference>
<accession>A0A162JGB5</accession>
<dbReference type="PANTHER" id="PTHR40396:SF1">
    <property type="entry name" value="ATPASE AAA-TYPE CORE DOMAIN-CONTAINING PROTEIN"/>
    <property type="match status" value="1"/>
</dbReference>